<dbReference type="CDD" id="cd06257">
    <property type="entry name" value="DnaJ"/>
    <property type="match status" value="1"/>
</dbReference>
<dbReference type="Gene3D" id="1.10.287.110">
    <property type="entry name" value="DnaJ domain"/>
    <property type="match status" value="1"/>
</dbReference>
<dbReference type="GO" id="GO:0003677">
    <property type="term" value="F:DNA binding"/>
    <property type="evidence" value="ECO:0007669"/>
    <property type="project" value="InterPro"/>
</dbReference>
<gene>
    <name evidence="1" type="ORF">LCGC14_0802480</name>
</gene>
<protein>
    <recommendedName>
        <fullName evidence="2">J domain-containing protein</fullName>
    </recommendedName>
</protein>
<accession>A0A0F9Q947</accession>
<dbReference type="InterPro" id="IPR010982">
    <property type="entry name" value="Lambda_DNA-bd_dom_sf"/>
</dbReference>
<sequence>MSRKNLKGYFEILELDSDASLSEIKNAYIRLKRLYSTDSIVITPIADEFSKKRRLAVLQQIEGAYTKLNEELKDGHQKSTHFGNSGIASKNVSEGEEVDNLLFSGEVLRKIREKKGIHLYEIALDTKIRVEILENIEHERFDALPQEVYLKGHVGNYARYLLLDPRKVADDYISRYKTWMADVKKKV</sequence>
<reference evidence="1" key="1">
    <citation type="journal article" date="2015" name="Nature">
        <title>Complex archaea that bridge the gap between prokaryotes and eukaryotes.</title>
        <authorList>
            <person name="Spang A."/>
            <person name="Saw J.H."/>
            <person name="Jorgensen S.L."/>
            <person name="Zaremba-Niedzwiedzka K."/>
            <person name="Martijn J."/>
            <person name="Lind A.E."/>
            <person name="van Eijk R."/>
            <person name="Schleper C."/>
            <person name="Guy L."/>
            <person name="Ettema T.J."/>
        </authorList>
    </citation>
    <scope>NUCLEOTIDE SEQUENCE</scope>
</reference>
<evidence type="ECO:0008006" key="2">
    <source>
        <dbReference type="Google" id="ProtNLM"/>
    </source>
</evidence>
<dbReference type="PANTHER" id="PTHR34475:SF1">
    <property type="entry name" value="CYTOSKELETON PROTEIN RODZ"/>
    <property type="match status" value="1"/>
</dbReference>
<dbReference type="InterPro" id="IPR036869">
    <property type="entry name" value="J_dom_sf"/>
</dbReference>
<dbReference type="Gene3D" id="1.10.260.40">
    <property type="entry name" value="lambda repressor-like DNA-binding domains"/>
    <property type="match status" value="1"/>
</dbReference>
<evidence type="ECO:0000313" key="1">
    <source>
        <dbReference type="EMBL" id="KKN33572.1"/>
    </source>
</evidence>
<dbReference type="SUPFAM" id="SSF46565">
    <property type="entry name" value="Chaperone J-domain"/>
    <property type="match status" value="1"/>
</dbReference>
<name>A0A0F9Q947_9ZZZZ</name>
<proteinExistence type="predicted"/>
<comment type="caution">
    <text evidence="1">The sequence shown here is derived from an EMBL/GenBank/DDBJ whole genome shotgun (WGS) entry which is preliminary data.</text>
</comment>
<dbReference type="Pfam" id="PF13413">
    <property type="entry name" value="HTH_25"/>
    <property type="match status" value="1"/>
</dbReference>
<dbReference type="InterPro" id="IPR001623">
    <property type="entry name" value="DnaJ_domain"/>
</dbReference>
<dbReference type="AlphaFoldDB" id="A0A0F9Q947"/>
<organism evidence="1">
    <name type="scientific">marine sediment metagenome</name>
    <dbReference type="NCBI Taxonomy" id="412755"/>
    <lineage>
        <taxon>unclassified sequences</taxon>
        <taxon>metagenomes</taxon>
        <taxon>ecological metagenomes</taxon>
    </lineage>
</organism>
<dbReference type="InterPro" id="IPR050400">
    <property type="entry name" value="Bact_Cytoskel_RodZ"/>
</dbReference>
<dbReference type="EMBL" id="LAZR01002167">
    <property type="protein sequence ID" value="KKN33572.1"/>
    <property type="molecule type" value="Genomic_DNA"/>
</dbReference>
<dbReference type="PANTHER" id="PTHR34475">
    <property type="match status" value="1"/>
</dbReference>